<dbReference type="GeneTree" id="ENSGT01130000278319"/>
<feature type="domain" description="Ig-like" evidence="5">
    <location>
        <begin position="232"/>
        <end position="328"/>
    </location>
</feature>
<dbReference type="SMART" id="SM00408">
    <property type="entry name" value="IGc2"/>
    <property type="match status" value="5"/>
</dbReference>
<reference evidence="6" key="2">
    <citation type="submission" date="2025-09" db="UniProtKB">
        <authorList>
            <consortium name="Ensembl"/>
        </authorList>
    </citation>
    <scope>IDENTIFICATION</scope>
</reference>
<dbReference type="PANTHER" id="PTHR44337">
    <property type="entry name" value="CARCINOEMBRYONIC ANTIGEN-RELATED CELL ADHESION MOLECULE 8"/>
    <property type="match status" value="1"/>
</dbReference>
<feature type="domain" description="Ig-like" evidence="5">
    <location>
        <begin position="75"/>
        <end position="149"/>
    </location>
</feature>
<evidence type="ECO:0000256" key="1">
    <source>
        <dbReference type="ARBA" id="ARBA00022729"/>
    </source>
</evidence>
<dbReference type="Ensembl" id="ENSGMOT00000017943.2">
    <property type="protein sequence ID" value="ENSGMOP00000017511.2"/>
    <property type="gene ID" value="ENSGMOG00000023465.1"/>
</dbReference>
<dbReference type="Pfam" id="PF07679">
    <property type="entry name" value="I-set"/>
    <property type="match status" value="1"/>
</dbReference>
<organism evidence="6 7">
    <name type="scientific">Gadus morhua</name>
    <name type="common">Atlantic cod</name>
    <dbReference type="NCBI Taxonomy" id="8049"/>
    <lineage>
        <taxon>Eukaryota</taxon>
        <taxon>Metazoa</taxon>
        <taxon>Chordata</taxon>
        <taxon>Craniata</taxon>
        <taxon>Vertebrata</taxon>
        <taxon>Euteleostomi</taxon>
        <taxon>Actinopterygii</taxon>
        <taxon>Neopterygii</taxon>
        <taxon>Teleostei</taxon>
        <taxon>Neoteleostei</taxon>
        <taxon>Acanthomorphata</taxon>
        <taxon>Zeiogadaria</taxon>
        <taxon>Gadariae</taxon>
        <taxon>Gadiformes</taxon>
        <taxon>Gadoidei</taxon>
        <taxon>Gadidae</taxon>
        <taxon>Gadus</taxon>
    </lineage>
</organism>
<dbReference type="InterPro" id="IPR003598">
    <property type="entry name" value="Ig_sub2"/>
</dbReference>
<feature type="domain" description="Ig-like" evidence="5">
    <location>
        <begin position="156"/>
        <end position="229"/>
    </location>
</feature>
<evidence type="ECO:0000256" key="4">
    <source>
        <dbReference type="ARBA" id="ARBA00023319"/>
    </source>
</evidence>
<feature type="domain" description="Ig-like" evidence="5">
    <location>
        <begin position="507"/>
        <end position="590"/>
    </location>
</feature>
<keyword evidence="7" id="KW-1185">Reference proteome</keyword>
<name>A0A8C4ZN11_GADMO</name>
<dbReference type="SUPFAM" id="SSF48726">
    <property type="entry name" value="Immunoglobulin"/>
    <property type="match status" value="7"/>
</dbReference>
<feature type="domain" description="Ig-like" evidence="5">
    <location>
        <begin position="333"/>
        <end position="417"/>
    </location>
</feature>
<keyword evidence="3" id="KW-0325">Glycoprotein</keyword>
<evidence type="ECO:0000313" key="6">
    <source>
        <dbReference type="Ensembl" id="ENSGMOP00000017511.2"/>
    </source>
</evidence>
<evidence type="ECO:0000313" key="7">
    <source>
        <dbReference type="Proteomes" id="UP000694546"/>
    </source>
</evidence>
<sequence>MLKVDQSSPLVMASVAWTFNLANGTVIPILTSAVETITAPEYINRTKFDSITGSLELSSLTLDDTGLYEVMMIPPWGHPLPGECNLQVQGDSVRISCHVSTGTSLSYLWMNGSSEITVSSDRVQVGDGGTSLTILNVTRYDRGPYTCNVRKVKLLPVNTLYYLSYFIQIGQVLHLSCRAESTPPADFTWMNGMNEEIGSGADFQKTATLLDSGEYTCLAVNSITKLELRAVQSISVTEAISNVELKTNDTVFVEFRDSAVFTCSAKGSSPSFLWMNGSSMVTVGNWVQIGAGGSTLTILNMTRYDQGPLTCNVSNSVSSEISQSLNLTIYYGPDHMELRCNGQNISDFLLGSDLNVSCSAQSNPHAQLKWAFQGDRLTTTGPELKLHSVSEKDSGLYSCLAYNNVTQLYSNITKSINIELISNVTLSANAAHLVEFNNSAVFTCSVSNGSSLSYVWTNNGSVVPQDADGVLFSGGGAVLTIANVTRYDRGPFINSALCSWPDGPSNPKMVPRPMMVAYKTGSNITLSCHAESSPPATVHWFYNDMDLSLSGPQIHLIHTKENQTGYYMCLLYNPVTCRYNSVKTMYKSIGLSTGVCVFVRVLVSDGRMHVMYFYSPHAVYGYITILMSRGRMNGSRLT</sequence>
<dbReference type="AlphaFoldDB" id="A0A8C4ZN11"/>
<dbReference type="Proteomes" id="UP000694546">
    <property type="component" value="Chromosome 11"/>
</dbReference>
<evidence type="ECO:0000256" key="2">
    <source>
        <dbReference type="ARBA" id="ARBA00023157"/>
    </source>
</evidence>
<dbReference type="PROSITE" id="PS50835">
    <property type="entry name" value="IG_LIKE"/>
    <property type="match status" value="6"/>
</dbReference>
<evidence type="ECO:0000256" key="3">
    <source>
        <dbReference type="ARBA" id="ARBA00023180"/>
    </source>
</evidence>
<dbReference type="InterPro" id="IPR052598">
    <property type="entry name" value="IgSF_CEA-related"/>
</dbReference>
<dbReference type="Pfam" id="PF13895">
    <property type="entry name" value="Ig_2"/>
    <property type="match status" value="1"/>
</dbReference>
<protein>
    <recommendedName>
        <fullName evidence="5">Ig-like domain-containing protein</fullName>
    </recommendedName>
</protein>
<dbReference type="SMART" id="SM00409">
    <property type="entry name" value="IG"/>
    <property type="match status" value="5"/>
</dbReference>
<reference evidence="6" key="1">
    <citation type="submission" date="2025-08" db="UniProtKB">
        <authorList>
            <consortium name="Ensembl"/>
        </authorList>
    </citation>
    <scope>IDENTIFICATION</scope>
</reference>
<dbReference type="Gene3D" id="2.60.40.10">
    <property type="entry name" value="Immunoglobulins"/>
    <property type="match status" value="7"/>
</dbReference>
<dbReference type="InterPro" id="IPR036179">
    <property type="entry name" value="Ig-like_dom_sf"/>
</dbReference>
<feature type="domain" description="Ig-like" evidence="5">
    <location>
        <begin position="422"/>
        <end position="492"/>
    </location>
</feature>
<dbReference type="InterPro" id="IPR013098">
    <property type="entry name" value="Ig_I-set"/>
</dbReference>
<keyword evidence="2" id="KW-1015">Disulfide bond</keyword>
<keyword evidence="1" id="KW-0732">Signal</keyword>
<dbReference type="Pfam" id="PF13927">
    <property type="entry name" value="Ig_3"/>
    <property type="match status" value="3"/>
</dbReference>
<proteinExistence type="predicted"/>
<dbReference type="PANTHER" id="PTHR44337:SF20">
    <property type="entry name" value="CARCINOEMBRYONIC ANTIGEN-RELATED CELL ADHESION MOLECULE 5-RELATED"/>
    <property type="match status" value="1"/>
</dbReference>
<evidence type="ECO:0000259" key="5">
    <source>
        <dbReference type="PROSITE" id="PS50835"/>
    </source>
</evidence>
<dbReference type="InterPro" id="IPR003599">
    <property type="entry name" value="Ig_sub"/>
</dbReference>
<keyword evidence="4" id="KW-0393">Immunoglobulin domain</keyword>
<dbReference type="InterPro" id="IPR013783">
    <property type="entry name" value="Ig-like_fold"/>
</dbReference>
<accession>A0A8C4ZN11</accession>
<dbReference type="InterPro" id="IPR007110">
    <property type="entry name" value="Ig-like_dom"/>
</dbReference>